<dbReference type="InterPro" id="IPR017856">
    <property type="entry name" value="Integrase-like_N"/>
</dbReference>
<keyword evidence="6" id="KW-1185">Reference proteome</keyword>
<dbReference type="InterPro" id="IPR029072">
    <property type="entry name" value="YebC-like"/>
</dbReference>
<dbReference type="GeneID" id="66102447"/>
<name>A0A9P8AYP6_9AGAR</name>
<dbReference type="GO" id="GO:0005739">
    <property type="term" value="C:mitochondrion"/>
    <property type="evidence" value="ECO:0007669"/>
    <property type="project" value="UniProtKB-SubCell"/>
</dbReference>
<evidence type="ECO:0000256" key="1">
    <source>
        <dbReference type="ARBA" id="ARBA00004173"/>
    </source>
</evidence>
<dbReference type="OrthoDB" id="2017544at2759"/>
<evidence type="ECO:0000313" key="5">
    <source>
        <dbReference type="EMBL" id="KAG7452720.1"/>
    </source>
</evidence>
<sequence length="139" mass="15428">MQRVVFFFLHMLRLPRVVPCRRFSASKVSLAGHNKWSKIKRKKGVNDASKSATISRAQRDILVAVRTGGSTDPEKNLTLAVTLRRLKELDVPKDNIERTLARASRGKDKGGDAITYEALAFGSVGVIMCVLYDLASGRR</sequence>
<dbReference type="InterPro" id="IPR002876">
    <property type="entry name" value="Transcrip_reg_TACO1-like"/>
</dbReference>
<organism evidence="5 6">
    <name type="scientific">Guyanagaster necrorhizus</name>
    <dbReference type="NCBI Taxonomy" id="856835"/>
    <lineage>
        <taxon>Eukaryota</taxon>
        <taxon>Fungi</taxon>
        <taxon>Dikarya</taxon>
        <taxon>Basidiomycota</taxon>
        <taxon>Agaricomycotina</taxon>
        <taxon>Agaricomycetes</taxon>
        <taxon>Agaricomycetidae</taxon>
        <taxon>Agaricales</taxon>
        <taxon>Marasmiineae</taxon>
        <taxon>Physalacriaceae</taxon>
        <taxon>Guyanagaster</taxon>
    </lineage>
</organism>
<comment type="subcellular location">
    <subcellularLocation>
        <location evidence="1">Mitochondrion</location>
    </subcellularLocation>
</comment>
<comment type="caution">
    <text evidence="5">The sequence shown here is derived from an EMBL/GenBank/DDBJ whole genome shotgun (WGS) entry which is preliminary data.</text>
</comment>
<evidence type="ECO:0000256" key="2">
    <source>
        <dbReference type="ARBA" id="ARBA00008724"/>
    </source>
</evidence>
<comment type="similarity">
    <text evidence="2">Belongs to the TACO1 family.</text>
</comment>
<evidence type="ECO:0000313" key="6">
    <source>
        <dbReference type="Proteomes" id="UP000812287"/>
    </source>
</evidence>
<gene>
    <name evidence="5" type="ORF">BT62DRAFT_23053</name>
</gene>
<feature type="chain" id="PRO_5040323212" evidence="3">
    <location>
        <begin position="21"/>
        <end position="139"/>
    </location>
</feature>
<feature type="signal peptide" evidence="3">
    <location>
        <begin position="1"/>
        <end position="20"/>
    </location>
</feature>
<dbReference type="InterPro" id="IPR049083">
    <property type="entry name" value="TACO1_YebC_N"/>
</dbReference>
<dbReference type="FunFam" id="1.10.10.200:FF:000002">
    <property type="entry name" value="Probable transcriptional regulatory protein CLM62_37755"/>
    <property type="match status" value="1"/>
</dbReference>
<proteinExistence type="inferred from homology"/>
<feature type="domain" description="TACO1/YebC-like N-terminal" evidence="4">
    <location>
        <begin position="34"/>
        <end position="105"/>
    </location>
</feature>
<dbReference type="AlphaFoldDB" id="A0A9P8AYP6"/>
<keyword evidence="3" id="KW-0732">Signal</keyword>
<dbReference type="Pfam" id="PF20772">
    <property type="entry name" value="TACO1_YebC_N"/>
    <property type="match status" value="1"/>
</dbReference>
<protein>
    <submittedName>
        <fullName evidence="5">YebC-like protein</fullName>
    </submittedName>
</protein>
<reference evidence="5" key="1">
    <citation type="submission" date="2020-11" db="EMBL/GenBank/DDBJ databases">
        <title>Adaptations for nitrogen fixation in a non-lichenized fungal sporocarp promotes dispersal by wood-feeding termites.</title>
        <authorList>
            <consortium name="DOE Joint Genome Institute"/>
            <person name="Koch R.A."/>
            <person name="Yoon G."/>
            <person name="Arayal U."/>
            <person name="Lail K."/>
            <person name="Amirebrahimi M."/>
            <person name="Labutti K."/>
            <person name="Lipzen A."/>
            <person name="Riley R."/>
            <person name="Barry K."/>
            <person name="Henrissat B."/>
            <person name="Grigoriev I.V."/>
            <person name="Herr J.R."/>
            <person name="Aime M.C."/>
        </authorList>
    </citation>
    <scope>NUCLEOTIDE SEQUENCE</scope>
    <source>
        <strain evidence="5">MCA 3950</strain>
    </source>
</reference>
<dbReference type="Gene3D" id="1.10.10.200">
    <property type="match status" value="1"/>
</dbReference>
<dbReference type="PANTHER" id="PTHR12532:SF0">
    <property type="entry name" value="TRANSLATIONAL ACTIVATOR OF CYTOCHROME C OXIDASE 1"/>
    <property type="match status" value="1"/>
</dbReference>
<dbReference type="Proteomes" id="UP000812287">
    <property type="component" value="Unassembled WGS sequence"/>
</dbReference>
<dbReference type="SUPFAM" id="SSF75625">
    <property type="entry name" value="YebC-like"/>
    <property type="match status" value="1"/>
</dbReference>
<dbReference type="RefSeq" id="XP_043046220.1">
    <property type="nucleotide sequence ID" value="XM_043180151.1"/>
</dbReference>
<evidence type="ECO:0000259" key="4">
    <source>
        <dbReference type="Pfam" id="PF20772"/>
    </source>
</evidence>
<evidence type="ECO:0000256" key="3">
    <source>
        <dbReference type="SAM" id="SignalP"/>
    </source>
</evidence>
<dbReference type="PANTHER" id="PTHR12532">
    <property type="entry name" value="TRANSLATIONAL ACTIVATOR OF CYTOCHROME C OXIDASE 1"/>
    <property type="match status" value="1"/>
</dbReference>
<accession>A0A9P8AYP6</accession>
<dbReference type="EMBL" id="MU250523">
    <property type="protein sequence ID" value="KAG7452720.1"/>
    <property type="molecule type" value="Genomic_DNA"/>
</dbReference>